<dbReference type="Proteomes" id="UP000005380">
    <property type="component" value="Chromosome"/>
</dbReference>
<dbReference type="eggNOG" id="COG0438">
    <property type="taxonomic scope" value="Bacteria"/>
</dbReference>
<evidence type="ECO:0000313" key="5">
    <source>
        <dbReference type="Proteomes" id="UP000005380"/>
    </source>
</evidence>
<feature type="domain" description="Glycosyl transferase family 1" evidence="2">
    <location>
        <begin position="194"/>
        <end position="348"/>
    </location>
</feature>
<dbReference type="AlphaFoldDB" id="W0DVW3"/>
<dbReference type="EMBL" id="CP007030">
    <property type="protein sequence ID" value="AHF01124.1"/>
    <property type="molecule type" value="Genomic_DNA"/>
</dbReference>
<sequence length="370" mass="41510">MKTTETKKITLLISSLAGGGAEGVCVNVANGLAEQGWQVDLVVLHLNNSAYHDRVSDKVNLVVLGVKHARYAGLTLSKYIHRQKPKSILVFNYELAVMLVILRTILRFKIKIIARNINTLSQKRKLAKGLWLKYIVKNFVDGFYGKVDHVINQCKAMQDDLLTLYPKLKGKTSVIYNPVAKHIEDYAKSHDLSQVEKRDYLLCVGRLEKQKAFHYAIEGFAGVANEFPNLRLKIVGQGSVEATLKQCAIDFGVADRVDFEGFQKDMIPYYLHAKATVLTSLYEGFPNVLVESITLGTPVVAFDCPSGPREIIEDRVNGYLVEYLNIKDFKAKLVQLLSAKFNAEAAQNTVKQNQVDEVVKHYAKQIACFD</sequence>
<dbReference type="Pfam" id="PF13439">
    <property type="entry name" value="Glyco_transf_4"/>
    <property type="match status" value="1"/>
</dbReference>
<feature type="transmembrane region" description="Helical" evidence="1">
    <location>
        <begin position="88"/>
        <end position="106"/>
    </location>
</feature>
<dbReference type="CDD" id="cd03811">
    <property type="entry name" value="GT4_GT28_WabH-like"/>
    <property type="match status" value="1"/>
</dbReference>
<feature type="domain" description="Glycosyltransferase subfamily 4-like N-terminal" evidence="3">
    <location>
        <begin position="19"/>
        <end position="179"/>
    </location>
</feature>
<organism evidence="4 5">
    <name type="scientific">Thiomicrospira aerophila AL3</name>
    <dbReference type="NCBI Taxonomy" id="717772"/>
    <lineage>
        <taxon>Bacteria</taxon>
        <taxon>Pseudomonadati</taxon>
        <taxon>Pseudomonadota</taxon>
        <taxon>Gammaproteobacteria</taxon>
        <taxon>Thiotrichales</taxon>
        <taxon>Piscirickettsiaceae</taxon>
        <taxon>Thiomicrospira</taxon>
    </lineage>
</organism>
<evidence type="ECO:0000259" key="3">
    <source>
        <dbReference type="Pfam" id="PF13439"/>
    </source>
</evidence>
<dbReference type="GO" id="GO:1901135">
    <property type="term" value="P:carbohydrate derivative metabolic process"/>
    <property type="evidence" value="ECO:0007669"/>
    <property type="project" value="UniProtKB-ARBA"/>
</dbReference>
<dbReference type="InterPro" id="IPR028098">
    <property type="entry name" value="Glyco_trans_4-like_N"/>
</dbReference>
<dbReference type="InterPro" id="IPR001296">
    <property type="entry name" value="Glyco_trans_1"/>
</dbReference>
<reference evidence="4 5" key="1">
    <citation type="submission" date="2013-12" db="EMBL/GenBank/DDBJ databases">
        <authorList>
            <consortium name="DOE Joint Genome Institute"/>
            <person name="Kappler U."/>
            <person name="Huntemann M."/>
            <person name="Han J."/>
            <person name="Chen A."/>
            <person name="Kyrpides N."/>
            <person name="Mavromatis K."/>
            <person name="Markowitz V."/>
            <person name="Palaniappan K."/>
            <person name="Ivanova N."/>
            <person name="Schaumberg A."/>
            <person name="Pati A."/>
            <person name="Liolios K."/>
            <person name="Nordberg H.P."/>
            <person name="Cantor M.N."/>
            <person name="Hua S.X."/>
            <person name="Woyke T."/>
        </authorList>
    </citation>
    <scope>NUCLEOTIDE SEQUENCE [LARGE SCALE GENOMIC DNA]</scope>
    <source>
        <strain evidence="5">AL2</strain>
    </source>
</reference>
<dbReference type="PANTHER" id="PTHR12526">
    <property type="entry name" value="GLYCOSYLTRANSFERASE"/>
    <property type="match status" value="1"/>
</dbReference>
<dbReference type="InParanoid" id="W0DVW3"/>
<keyword evidence="4" id="KW-0808">Transferase</keyword>
<evidence type="ECO:0000259" key="2">
    <source>
        <dbReference type="Pfam" id="PF00534"/>
    </source>
</evidence>
<keyword evidence="1" id="KW-0812">Transmembrane</keyword>
<protein>
    <submittedName>
        <fullName evidence="4">Glycosyl transferase</fullName>
    </submittedName>
</protein>
<accession>W0DVW3</accession>
<gene>
    <name evidence="4" type="ORF">THIAE_04370</name>
</gene>
<name>W0DVW3_9GAMM</name>
<dbReference type="HOGENOM" id="CLU_009583_0_0_6"/>
<dbReference type="PANTHER" id="PTHR12526:SF630">
    <property type="entry name" value="GLYCOSYLTRANSFERASE"/>
    <property type="match status" value="1"/>
</dbReference>
<dbReference type="RefSeq" id="WP_006459076.1">
    <property type="nucleotide sequence ID" value="NZ_CP007030.1"/>
</dbReference>
<dbReference type="Pfam" id="PF00534">
    <property type="entry name" value="Glycos_transf_1"/>
    <property type="match status" value="1"/>
</dbReference>
<keyword evidence="5" id="KW-1185">Reference proteome</keyword>
<evidence type="ECO:0000313" key="4">
    <source>
        <dbReference type="EMBL" id="AHF01124.1"/>
    </source>
</evidence>
<dbReference type="GO" id="GO:0016757">
    <property type="term" value="F:glycosyltransferase activity"/>
    <property type="evidence" value="ECO:0007669"/>
    <property type="project" value="InterPro"/>
</dbReference>
<keyword evidence="1" id="KW-1133">Transmembrane helix</keyword>
<evidence type="ECO:0000256" key="1">
    <source>
        <dbReference type="SAM" id="Phobius"/>
    </source>
</evidence>
<dbReference type="Gene3D" id="3.40.50.2000">
    <property type="entry name" value="Glycogen Phosphorylase B"/>
    <property type="match status" value="2"/>
</dbReference>
<keyword evidence="1" id="KW-0472">Membrane</keyword>
<proteinExistence type="predicted"/>
<dbReference type="SUPFAM" id="SSF53756">
    <property type="entry name" value="UDP-Glycosyltransferase/glycogen phosphorylase"/>
    <property type="match status" value="1"/>
</dbReference>
<dbReference type="STRING" id="717772.THIAE_04370"/>
<dbReference type="KEGG" id="tao:THIAE_04370"/>
<dbReference type="OrthoDB" id="5906768at2"/>